<evidence type="ECO:0000256" key="7">
    <source>
        <dbReference type="RuleBase" id="RU364073"/>
    </source>
</evidence>
<comment type="function">
    <text evidence="6">Catalyzes the phosphorylation of D-xylulose to D-xylulose 5-phosphate.</text>
</comment>
<keyword evidence="4 6" id="KW-0418">Kinase</keyword>
<keyword evidence="5 6" id="KW-0067">ATP-binding</keyword>
<evidence type="ECO:0000256" key="2">
    <source>
        <dbReference type="ARBA" id="ARBA00022679"/>
    </source>
</evidence>
<dbReference type="OrthoDB" id="9805576at2"/>
<dbReference type="PANTHER" id="PTHR43095">
    <property type="entry name" value="SUGAR KINASE"/>
    <property type="match status" value="1"/>
</dbReference>
<dbReference type="HAMAP" id="MF_02220">
    <property type="entry name" value="XylB"/>
    <property type="match status" value="1"/>
</dbReference>
<feature type="active site" description="Proton acceptor" evidence="6">
    <location>
        <position position="240"/>
    </location>
</feature>
<dbReference type="AlphaFoldDB" id="A0A0J9C1T9"/>
<keyword evidence="6 7" id="KW-0119">Carbohydrate metabolism</keyword>
<dbReference type="GO" id="GO:0005524">
    <property type="term" value="F:ATP binding"/>
    <property type="evidence" value="ECO:0007669"/>
    <property type="project" value="UniProtKB-UniRule"/>
</dbReference>
<organism evidence="10 11">
    <name type="scientific">[Clostridium] citroniae WAL-19142</name>
    <dbReference type="NCBI Taxonomy" id="742734"/>
    <lineage>
        <taxon>Bacteria</taxon>
        <taxon>Bacillati</taxon>
        <taxon>Bacillota</taxon>
        <taxon>Clostridia</taxon>
        <taxon>Lachnospirales</taxon>
        <taxon>Lachnospiraceae</taxon>
        <taxon>Enterocloster</taxon>
    </lineage>
</organism>
<evidence type="ECO:0000256" key="3">
    <source>
        <dbReference type="ARBA" id="ARBA00022741"/>
    </source>
</evidence>
<dbReference type="SUPFAM" id="SSF53067">
    <property type="entry name" value="Actin-like ATPase domain"/>
    <property type="match status" value="2"/>
</dbReference>
<evidence type="ECO:0000259" key="8">
    <source>
        <dbReference type="Pfam" id="PF00370"/>
    </source>
</evidence>
<dbReference type="GO" id="GO:0005998">
    <property type="term" value="P:xylulose catabolic process"/>
    <property type="evidence" value="ECO:0007669"/>
    <property type="project" value="UniProtKB-UniRule"/>
</dbReference>
<dbReference type="NCBIfam" id="TIGR01312">
    <property type="entry name" value="XylB"/>
    <property type="match status" value="1"/>
</dbReference>
<dbReference type="Pfam" id="PF02782">
    <property type="entry name" value="FGGY_C"/>
    <property type="match status" value="1"/>
</dbReference>
<reference evidence="10 11" key="1">
    <citation type="submission" date="2011-04" db="EMBL/GenBank/DDBJ databases">
        <title>The Genome Sequence of Clostridium citroniae WAL-19142.</title>
        <authorList>
            <consortium name="The Broad Institute Genome Sequencing Platform"/>
            <person name="Earl A."/>
            <person name="Ward D."/>
            <person name="Feldgarden M."/>
            <person name="Gevers D."/>
            <person name="Warren Y.A."/>
            <person name="Tyrrell K.L."/>
            <person name="Citron D.M."/>
            <person name="Goldstein E.J."/>
            <person name="Daigneault M."/>
            <person name="Allen-Vercoe E."/>
            <person name="Young S.K."/>
            <person name="Zeng Q."/>
            <person name="Gargeya S."/>
            <person name="Fitzgerald M."/>
            <person name="Haas B."/>
            <person name="Abouelleil A."/>
            <person name="Alvarado L."/>
            <person name="Arachchi H.M."/>
            <person name="Berlin A."/>
            <person name="Brown A."/>
            <person name="Chapman S.B."/>
            <person name="Chen Z."/>
            <person name="Dunbar C."/>
            <person name="Freedman E."/>
            <person name="Gearin G."/>
            <person name="Gellesch M."/>
            <person name="Goldberg J."/>
            <person name="Griggs A."/>
            <person name="Gujja S."/>
            <person name="Heilman E.R."/>
            <person name="Heiman D."/>
            <person name="Howarth C."/>
            <person name="Larson L."/>
            <person name="Lui A."/>
            <person name="MacDonald P.J."/>
            <person name="Mehta T."/>
            <person name="Montmayeur A."/>
            <person name="Murphy C."/>
            <person name="Neiman D."/>
            <person name="Pearson M."/>
            <person name="Priest M."/>
            <person name="Roberts A."/>
            <person name="Saif S."/>
            <person name="Shea T."/>
            <person name="Shenoy N."/>
            <person name="Sisk P."/>
            <person name="Stolte C."/>
            <person name="Sykes S."/>
            <person name="White J."/>
            <person name="Yandava C."/>
            <person name="Wortman J."/>
            <person name="Nusbaum C."/>
            <person name="Birren B."/>
        </authorList>
    </citation>
    <scope>NUCLEOTIDE SEQUENCE [LARGE SCALE GENOMIC DNA]</scope>
    <source>
        <strain evidence="10 11">WAL-19142</strain>
    </source>
</reference>
<dbReference type="GeneID" id="93165297"/>
<comment type="caution">
    <text evidence="10">The sequence shown here is derived from an EMBL/GenBank/DDBJ whole genome shotgun (WGS) entry which is preliminary data.</text>
</comment>
<feature type="site" description="Important for activity" evidence="6">
    <location>
        <position position="8"/>
    </location>
</feature>
<evidence type="ECO:0000313" key="10">
    <source>
        <dbReference type="EMBL" id="KMW19157.1"/>
    </source>
</evidence>
<dbReference type="InterPro" id="IPR000577">
    <property type="entry name" value="Carb_kinase_FGGY"/>
</dbReference>
<feature type="binding site" evidence="6">
    <location>
        <begin position="81"/>
        <end position="82"/>
    </location>
    <ligand>
        <name>substrate</name>
    </ligand>
</feature>
<protein>
    <recommendedName>
        <fullName evidence="6 7">Xylulose kinase</fullName>
        <shortName evidence="6 7">Xylulokinase</shortName>
        <ecNumber evidence="6 7">2.7.1.17</ecNumber>
    </recommendedName>
</protein>
<comment type="similarity">
    <text evidence="1 6 7">Belongs to the FGGY kinase family.</text>
</comment>
<gene>
    <name evidence="6 7" type="primary">xylB</name>
    <name evidence="10" type="ORF">HMPREF9470_02642</name>
</gene>
<evidence type="ECO:0000313" key="11">
    <source>
        <dbReference type="Proteomes" id="UP000037392"/>
    </source>
</evidence>
<dbReference type="EMBL" id="ADLK01000021">
    <property type="protein sequence ID" value="KMW19157.1"/>
    <property type="molecule type" value="Genomic_DNA"/>
</dbReference>
<dbReference type="PIRSF" id="PIRSF000538">
    <property type="entry name" value="GlpK"/>
    <property type="match status" value="1"/>
</dbReference>
<dbReference type="EC" id="2.7.1.17" evidence="6 7"/>
<dbReference type="Pfam" id="PF00370">
    <property type="entry name" value="FGGY_N"/>
    <property type="match status" value="1"/>
</dbReference>
<keyword evidence="2 6" id="KW-0808">Transferase</keyword>
<keyword evidence="6 7" id="KW-0859">Xylose metabolism</keyword>
<feature type="domain" description="Carbohydrate kinase FGGY C-terminal" evidence="9">
    <location>
        <begin position="279"/>
        <end position="441"/>
    </location>
</feature>
<dbReference type="InterPro" id="IPR006000">
    <property type="entry name" value="Xylulokinase"/>
</dbReference>
<sequence>MQTLLGIDLGTSSIKAMLLDTERGVIGIESQKYDVEIPAANCAEQNPDHWWNATIELCSRLKKKYQEAFGQIRGIGLSGQMHGLVTVDKQGNILRPAIIWLDQRSCEEVEEINQGMTEDEKKQILHNRIYPGFAFPSLLWIKKHEPDLYGQISKIMQPKDYIRYKLTGYIGTDVSDASATAMFDVGQREWAWAVIRRFGIPEHIFADCHESTEIAGMVTSESAVLCGLQEGIPVVFGCGDQMAQSIGNGVIGEGCIVSNIGTGGQISTYADKDIYDRQLRTHTFCHALNHAYTVFGATLSCGLSLKWLTNQILEIDDFEQCNELASQIAPGSDGIIYLPYLSGERTPIMNAHAKGVIYGFKLEHDKRHMIRAVMEGIIYSLKDSLDLLEDMGIRSNLVIASGGGSVSNLLLQMQADIFEKQIKVCNVKEQACLGACMLAGIGTGVLKDIESASRRFVTFSNTIYEPDPENCRIYRESFKRYHELYNSTKIMM</sequence>
<accession>A0A0J9C1T9</accession>
<name>A0A0J9C1T9_9FIRM</name>
<feature type="domain" description="Carbohydrate kinase FGGY N-terminal" evidence="8">
    <location>
        <begin position="4"/>
        <end position="247"/>
    </location>
</feature>
<dbReference type="InterPro" id="IPR018485">
    <property type="entry name" value="FGGY_C"/>
</dbReference>
<evidence type="ECO:0000256" key="4">
    <source>
        <dbReference type="ARBA" id="ARBA00022777"/>
    </source>
</evidence>
<dbReference type="Gene3D" id="3.30.420.40">
    <property type="match status" value="2"/>
</dbReference>
<evidence type="ECO:0000256" key="5">
    <source>
        <dbReference type="ARBA" id="ARBA00022840"/>
    </source>
</evidence>
<comment type="catalytic activity">
    <reaction evidence="6 7">
        <text>D-xylulose + ATP = D-xylulose 5-phosphate + ADP + H(+)</text>
        <dbReference type="Rhea" id="RHEA:10964"/>
        <dbReference type="ChEBI" id="CHEBI:15378"/>
        <dbReference type="ChEBI" id="CHEBI:17140"/>
        <dbReference type="ChEBI" id="CHEBI:30616"/>
        <dbReference type="ChEBI" id="CHEBI:57737"/>
        <dbReference type="ChEBI" id="CHEBI:456216"/>
        <dbReference type="EC" id="2.7.1.17"/>
    </reaction>
</comment>
<dbReference type="RefSeq" id="WP_007865896.1">
    <property type="nucleotide sequence ID" value="NZ_KQ235878.1"/>
</dbReference>
<dbReference type="Proteomes" id="UP000037392">
    <property type="component" value="Unassembled WGS sequence"/>
</dbReference>
<dbReference type="InterPro" id="IPR043129">
    <property type="entry name" value="ATPase_NBD"/>
</dbReference>
<evidence type="ECO:0000256" key="6">
    <source>
        <dbReference type="HAMAP-Rule" id="MF_02220"/>
    </source>
</evidence>
<dbReference type="CDD" id="cd07808">
    <property type="entry name" value="ASKHA_NBD_FGGY_EcXK-like"/>
    <property type="match status" value="1"/>
</dbReference>
<dbReference type="GO" id="GO:0042732">
    <property type="term" value="P:D-xylose metabolic process"/>
    <property type="evidence" value="ECO:0007669"/>
    <property type="project" value="UniProtKB-KW"/>
</dbReference>
<evidence type="ECO:0000259" key="9">
    <source>
        <dbReference type="Pfam" id="PF02782"/>
    </source>
</evidence>
<dbReference type="GO" id="GO:0004856">
    <property type="term" value="F:D-xylulokinase activity"/>
    <property type="evidence" value="ECO:0007669"/>
    <property type="project" value="UniProtKB-UniRule"/>
</dbReference>
<keyword evidence="3 6" id="KW-0547">Nucleotide-binding</keyword>
<dbReference type="PANTHER" id="PTHR43095:SF5">
    <property type="entry name" value="XYLULOSE KINASE"/>
    <property type="match status" value="1"/>
</dbReference>
<dbReference type="InterPro" id="IPR018484">
    <property type="entry name" value="FGGY_N"/>
</dbReference>
<proteinExistence type="inferred from homology"/>
<dbReference type="InterPro" id="IPR050406">
    <property type="entry name" value="FGGY_Carb_Kinase"/>
</dbReference>
<evidence type="ECO:0000256" key="1">
    <source>
        <dbReference type="ARBA" id="ARBA00009156"/>
    </source>
</evidence>
<dbReference type="PATRIC" id="fig|742734.4.peg.2836"/>